<reference evidence="1 2" key="1">
    <citation type="submission" date="2014-07" db="EMBL/GenBank/DDBJ databases">
        <title>Tepidicaulis marinum gen. nov., sp. nov., a novel marine bacterium denitrifying nitrate to nitrous oxide strictly under microaerobic conditions.</title>
        <authorList>
            <person name="Takeuchi M."/>
            <person name="Yamagishi T."/>
            <person name="Kamagata Y."/>
            <person name="Oshima K."/>
            <person name="Hattori M."/>
            <person name="Katayama T."/>
            <person name="Hanada S."/>
            <person name="Tamaki H."/>
            <person name="Marumo K."/>
            <person name="Maeda H."/>
            <person name="Nedachi M."/>
            <person name="Iwasaki W."/>
            <person name="Suwa Y."/>
            <person name="Sakata S."/>
        </authorList>
    </citation>
    <scope>NUCLEOTIDE SEQUENCE [LARGE SCALE GENOMIC DNA]</scope>
    <source>
        <strain evidence="1 2">MA2</strain>
    </source>
</reference>
<accession>A0A081B873</accession>
<comment type="caution">
    <text evidence="1">The sequence shown here is derived from an EMBL/GenBank/DDBJ whole genome shotgun (WGS) entry which is preliminary data.</text>
</comment>
<dbReference type="InterPro" id="IPR021252">
    <property type="entry name" value="DUF2794"/>
</dbReference>
<protein>
    <submittedName>
        <fullName evidence="1">Conserved protein</fullName>
    </submittedName>
</protein>
<dbReference type="EMBL" id="BBIO01000003">
    <property type="protein sequence ID" value="GAK44241.1"/>
    <property type="molecule type" value="Genomic_DNA"/>
</dbReference>
<dbReference type="RefSeq" id="WP_052379216.1">
    <property type="nucleotide sequence ID" value="NZ_BBIO01000003.1"/>
</dbReference>
<organism evidence="1 2">
    <name type="scientific">Tepidicaulis marinus</name>
    <dbReference type="NCBI Taxonomy" id="1333998"/>
    <lineage>
        <taxon>Bacteria</taxon>
        <taxon>Pseudomonadati</taxon>
        <taxon>Pseudomonadota</taxon>
        <taxon>Alphaproteobacteria</taxon>
        <taxon>Hyphomicrobiales</taxon>
        <taxon>Parvibaculaceae</taxon>
        <taxon>Tepidicaulis</taxon>
    </lineage>
</organism>
<dbReference type="STRING" id="1333998.M2A_0740"/>
<proteinExistence type="predicted"/>
<sequence length="125" mass="14058">MAKSIVIVGNGYRAASGETATPDREISWTRKELDLLLRVYGRQVAAGEWRDYAIDMLRDRAAFSIFRRSAEMPLYRVEKRPALAAKQGAYCVISMTGAILKRGHDLAQVLKVLEKKKDTFRLIGA</sequence>
<keyword evidence="2" id="KW-1185">Reference proteome</keyword>
<dbReference type="eggNOG" id="ENOG5032RW3">
    <property type="taxonomic scope" value="Bacteria"/>
</dbReference>
<gene>
    <name evidence="1" type="ORF">M2A_0740</name>
</gene>
<evidence type="ECO:0000313" key="1">
    <source>
        <dbReference type="EMBL" id="GAK44241.1"/>
    </source>
</evidence>
<dbReference type="Proteomes" id="UP000028702">
    <property type="component" value="Unassembled WGS sequence"/>
</dbReference>
<dbReference type="AlphaFoldDB" id="A0A081B873"/>
<dbReference type="Pfam" id="PF10984">
    <property type="entry name" value="DUF2794"/>
    <property type="match status" value="1"/>
</dbReference>
<name>A0A081B873_9HYPH</name>
<evidence type="ECO:0000313" key="2">
    <source>
        <dbReference type="Proteomes" id="UP000028702"/>
    </source>
</evidence>